<dbReference type="NCBIfam" id="TIGR02666">
    <property type="entry name" value="moaA"/>
    <property type="match status" value="1"/>
</dbReference>
<comment type="catalytic activity">
    <reaction evidence="11 12">
        <text>GTP + AH2 + S-adenosyl-L-methionine = (8S)-3',8-cyclo-7,8-dihydroguanosine 5'-triphosphate + 5'-deoxyadenosine + L-methionine + A + H(+)</text>
        <dbReference type="Rhea" id="RHEA:49576"/>
        <dbReference type="ChEBI" id="CHEBI:13193"/>
        <dbReference type="ChEBI" id="CHEBI:15378"/>
        <dbReference type="ChEBI" id="CHEBI:17319"/>
        <dbReference type="ChEBI" id="CHEBI:17499"/>
        <dbReference type="ChEBI" id="CHEBI:37565"/>
        <dbReference type="ChEBI" id="CHEBI:57844"/>
        <dbReference type="ChEBI" id="CHEBI:59789"/>
        <dbReference type="ChEBI" id="CHEBI:131766"/>
        <dbReference type="EC" id="4.1.99.22"/>
    </reaction>
</comment>
<dbReference type="SFLD" id="SFLDG01386">
    <property type="entry name" value="main_SPASM_domain-containing"/>
    <property type="match status" value="1"/>
</dbReference>
<gene>
    <name evidence="12 14" type="primary">moaA</name>
    <name evidence="14" type="ordered locus">NGR_c17110</name>
</gene>
<evidence type="ECO:0000256" key="9">
    <source>
        <dbReference type="ARBA" id="ARBA00023150"/>
    </source>
</evidence>
<evidence type="ECO:0000313" key="15">
    <source>
        <dbReference type="Proteomes" id="UP000001054"/>
    </source>
</evidence>
<organism evidence="14 15">
    <name type="scientific">Sinorhizobium fredii (strain NBRC 101917 / NGR234)</name>
    <dbReference type="NCBI Taxonomy" id="394"/>
    <lineage>
        <taxon>Bacteria</taxon>
        <taxon>Pseudomonadati</taxon>
        <taxon>Pseudomonadota</taxon>
        <taxon>Alphaproteobacteria</taxon>
        <taxon>Hyphomicrobiales</taxon>
        <taxon>Rhizobiaceae</taxon>
        <taxon>Sinorhizobium/Ensifer group</taxon>
        <taxon>Sinorhizobium</taxon>
    </lineage>
</organism>
<dbReference type="GO" id="GO:0051539">
    <property type="term" value="F:4 iron, 4 sulfur cluster binding"/>
    <property type="evidence" value="ECO:0007669"/>
    <property type="project" value="UniProtKB-UniRule"/>
</dbReference>
<dbReference type="InterPro" id="IPR006638">
    <property type="entry name" value="Elp3/MiaA/NifB-like_rSAM"/>
</dbReference>
<keyword evidence="6 12" id="KW-0408">Iron</keyword>
<keyword evidence="5 12" id="KW-0547">Nucleotide-binding</keyword>
<feature type="binding site" evidence="12">
    <location>
        <position position="309"/>
    </location>
    <ligand>
        <name>[4Fe-4S] cluster</name>
        <dbReference type="ChEBI" id="CHEBI:49883"/>
        <label>2</label>
        <note>4Fe-4S-substrate</note>
    </ligand>
</feature>
<feature type="binding site" evidence="12">
    <location>
        <position position="63"/>
    </location>
    <ligand>
        <name>[4Fe-4S] cluster</name>
        <dbReference type="ChEBI" id="CHEBI:49883"/>
        <label>1</label>
        <note>4Fe-4S-S-AdoMet</note>
    </ligand>
</feature>
<dbReference type="InterPro" id="IPR050105">
    <property type="entry name" value="MoCo_biosynth_MoaA/MoaC"/>
</dbReference>
<evidence type="ECO:0000256" key="8">
    <source>
        <dbReference type="ARBA" id="ARBA00023134"/>
    </source>
</evidence>
<comment type="subunit">
    <text evidence="12">Monomer and homodimer.</text>
</comment>
<evidence type="ECO:0000256" key="11">
    <source>
        <dbReference type="ARBA" id="ARBA00048697"/>
    </source>
</evidence>
<evidence type="ECO:0000256" key="1">
    <source>
        <dbReference type="ARBA" id="ARBA00012167"/>
    </source>
</evidence>
<feature type="binding site" evidence="12">
    <location>
        <position position="52"/>
    </location>
    <ligand>
        <name>GTP</name>
        <dbReference type="ChEBI" id="CHEBI:37565"/>
    </ligand>
</feature>
<evidence type="ECO:0000259" key="13">
    <source>
        <dbReference type="PROSITE" id="PS51918"/>
    </source>
</evidence>
<feature type="domain" description="Radical SAM core" evidence="13">
    <location>
        <begin position="43"/>
        <end position="268"/>
    </location>
</feature>
<name>C3MDF6_SINFN</name>
<dbReference type="SFLD" id="SFLDG01383">
    <property type="entry name" value="cyclic_pyranopterin_phosphate"/>
    <property type="match status" value="1"/>
</dbReference>
<dbReference type="HOGENOM" id="CLU_009273_0_1_5"/>
<feature type="binding site" evidence="12">
    <location>
        <position position="295"/>
    </location>
    <ligand>
        <name>[4Fe-4S] cluster</name>
        <dbReference type="ChEBI" id="CHEBI:49883"/>
        <label>2</label>
        <note>4Fe-4S-substrate</note>
    </ligand>
</feature>
<feature type="binding site" evidence="12">
    <location>
        <position position="195"/>
    </location>
    <ligand>
        <name>GTP</name>
        <dbReference type="ChEBI" id="CHEBI:37565"/>
    </ligand>
</feature>
<comment type="function">
    <text evidence="12">Catalyzes the cyclization of GTP to (8S)-3',8-cyclo-7,8-dihydroguanosine 5'-triphosphate.</text>
</comment>
<dbReference type="InterPro" id="IPR010505">
    <property type="entry name" value="MoaA_twitch"/>
</dbReference>
<dbReference type="GO" id="GO:0005525">
    <property type="term" value="F:GTP binding"/>
    <property type="evidence" value="ECO:0007669"/>
    <property type="project" value="UniProtKB-UniRule"/>
</dbReference>
<dbReference type="InterPro" id="IPR000385">
    <property type="entry name" value="MoaA_NifB_PqqE_Fe-S-bd_CS"/>
</dbReference>
<dbReference type="OrthoDB" id="9763993at2"/>
<accession>C3MDF6</accession>
<evidence type="ECO:0000256" key="4">
    <source>
        <dbReference type="ARBA" id="ARBA00022723"/>
    </source>
</evidence>
<dbReference type="GO" id="GO:0046872">
    <property type="term" value="F:metal ion binding"/>
    <property type="evidence" value="ECO:0007669"/>
    <property type="project" value="UniProtKB-KW"/>
</dbReference>
<comment type="pathway">
    <text evidence="12">Cofactor biosynthesis; molybdopterin biosynthesis.</text>
</comment>
<feature type="binding site" evidence="12">
    <location>
        <position position="292"/>
    </location>
    <ligand>
        <name>[4Fe-4S] cluster</name>
        <dbReference type="ChEBI" id="CHEBI:49883"/>
        <label>2</label>
        <note>4Fe-4S-substrate</note>
    </ligand>
</feature>
<comment type="cofactor">
    <cofactor evidence="12">
        <name>[4Fe-4S] cluster</name>
        <dbReference type="ChEBI" id="CHEBI:49883"/>
    </cofactor>
    <text evidence="12">Binds 2 [4Fe-4S] clusters. Binds 1 [4Fe-4S] cluster coordinated with 3 cysteines and an exchangeable S-adenosyl-L-methionine and 1 [4Fe-4S] cluster coordinated with 3 cysteines and the GTP-derived substrate.</text>
</comment>
<feature type="binding site" evidence="12">
    <location>
        <position position="159"/>
    </location>
    <ligand>
        <name>S-adenosyl-L-methionine</name>
        <dbReference type="ChEBI" id="CHEBI:59789"/>
    </ligand>
</feature>
<feature type="binding site" evidence="12">
    <location>
        <position position="105"/>
    </location>
    <ligand>
        <name>S-adenosyl-L-methionine</name>
        <dbReference type="ChEBI" id="CHEBI:59789"/>
    </ligand>
</feature>
<dbReference type="AlphaFoldDB" id="C3MDF6"/>
<evidence type="ECO:0000256" key="6">
    <source>
        <dbReference type="ARBA" id="ARBA00023004"/>
    </source>
</evidence>
<feature type="binding site" evidence="12">
    <location>
        <position position="135"/>
    </location>
    <ligand>
        <name>GTP</name>
        <dbReference type="ChEBI" id="CHEBI:37565"/>
    </ligand>
</feature>
<dbReference type="PANTHER" id="PTHR22960:SF0">
    <property type="entry name" value="MOLYBDENUM COFACTOR BIOSYNTHESIS PROTEIN 1"/>
    <property type="match status" value="1"/>
</dbReference>
<dbReference type="InterPro" id="IPR040064">
    <property type="entry name" value="MoaA-like"/>
</dbReference>
<dbReference type="PANTHER" id="PTHR22960">
    <property type="entry name" value="MOLYBDOPTERIN COFACTOR SYNTHESIS PROTEIN A"/>
    <property type="match status" value="1"/>
</dbReference>
<dbReference type="PATRIC" id="fig|394.7.peg.4532"/>
<keyword evidence="7 12" id="KW-0411">Iron-sulfur</keyword>
<dbReference type="SMART" id="SM00729">
    <property type="entry name" value="Elp3"/>
    <property type="match status" value="1"/>
</dbReference>
<dbReference type="HAMAP" id="MF_01225_B">
    <property type="entry name" value="MoaA_B"/>
    <property type="match status" value="1"/>
</dbReference>
<keyword evidence="15" id="KW-1185">Reference proteome</keyword>
<dbReference type="InterPro" id="IPR007197">
    <property type="entry name" value="rSAM"/>
</dbReference>
<dbReference type="Pfam" id="PF04055">
    <property type="entry name" value="Radical_SAM"/>
    <property type="match status" value="1"/>
</dbReference>
<dbReference type="eggNOG" id="COG2896">
    <property type="taxonomic scope" value="Bacteria"/>
</dbReference>
<feature type="binding site" evidence="12">
    <location>
        <position position="59"/>
    </location>
    <ligand>
        <name>[4Fe-4S] cluster</name>
        <dbReference type="ChEBI" id="CHEBI:49883"/>
        <label>1</label>
        <note>4Fe-4S-S-AdoMet</note>
    </ligand>
</feature>
<keyword evidence="2 12" id="KW-0004">4Fe-4S</keyword>
<dbReference type="EC" id="4.1.99.22" evidence="1 12"/>
<dbReference type="SUPFAM" id="SSF102114">
    <property type="entry name" value="Radical SAM enzymes"/>
    <property type="match status" value="1"/>
</dbReference>
<dbReference type="GO" id="GO:0061799">
    <property type="term" value="F:cyclic pyranopterin monophosphate synthase activity"/>
    <property type="evidence" value="ECO:0007669"/>
    <property type="project" value="TreeGrafter"/>
</dbReference>
<dbReference type="UniPathway" id="UPA00344"/>
<dbReference type="CDD" id="cd01335">
    <property type="entry name" value="Radical_SAM"/>
    <property type="match status" value="1"/>
</dbReference>
<reference evidence="14 15" key="1">
    <citation type="journal article" date="2009" name="Appl. Environ. Microbiol.">
        <title>Rhizobium sp. strain NGR234 possesses a remarkable number of secretion systems.</title>
        <authorList>
            <person name="Schmeisser C."/>
            <person name="Liesegang H."/>
            <person name="Krysciak D."/>
            <person name="Bakkou N."/>
            <person name="Le Quere A."/>
            <person name="Wollherr A."/>
            <person name="Heinemeyer I."/>
            <person name="Morgenstern B."/>
            <person name="Pommerening-Roeser A."/>
            <person name="Flores M."/>
            <person name="Palacios R."/>
            <person name="Brenner S."/>
            <person name="Gottschalk G."/>
            <person name="Schmitz R.A."/>
            <person name="Broughton W.J."/>
            <person name="Perret X."/>
            <person name="Strittmatter A.W."/>
            <person name="Streit W.R."/>
        </authorList>
    </citation>
    <scope>NUCLEOTIDE SEQUENCE [LARGE SCALE GENOMIC DNA]</scope>
    <source>
        <strain evidence="15">NBRC 101917 / NGR234</strain>
    </source>
</reference>
<evidence type="ECO:0000256" key="7">
    <source>
        <dbReference type="ARBA" id="ARBA00023014"/>
    </source>
</evidence>
<evidence type="ECO:0000256" key="5">
    <source>
        <dbReference type="ARBA" id="ARBA00022741"/>
    </source>
</evidence>
<feature type="binding site" evidence="12">
    <location>
        <position position="65"/>
    </location>
    <ligand>
        <name>S-adenosyl-L-methionine</name>
        <dbReference type="ChEBI" id="CHEBI:59789"/>
    </ligand>
</feature>
<dbReference type="EMBL" id="CP001389">
    <property type="protein sequence ID" value="ACP25475.1"/>
    <property type="molecule type" value="Genomic_DNA"/>
</dbReference>
<evidence type="ECO:0000256" key="10">
    <source>
        <dbReference type="ARBA" id="ARBA00023239"/>
    </source>
</evidence>
<sequence>MRLDATSFGHDIGAAGRKDLNTAAIDQTNARPLDKMTAPMIDPFGRMVTYLRVSVTDRCDFRCTYCMAEHMTFLPKKDLLTLEELQRLCSAFIAKGVRKLRLTGGEPLVRKNIMFLVRELGKEIEAGRLDELTLTTNGSQLSKFAAELADCGVRRINVSLDTLDPDKFREITRWGELTKVIEGIDAAQAAGLKVKINAVALKGFNDAEIPDLMRWAHGRGMDLTLIETMPMGEIDEDRTDHYLPLSEMRERLERDFTLKDIPYRTGGPARYVEVAETGGRLGLITPMTHNFCESCNRVRLTCTGTLYMCLGQNDAADLRAALRSTDDDAYLSQVIDEAIGRKPKGHDFIIDREHNRPAVARHMSVTGG</sequence>
<dbReference type="InterPro" id="IPR058240">
    <property type="entry name" value="rSAM_sf"/>
</dbReference>
<dbReference type="Gene3D" id="3.20.20.70">
    <property type="entry name" value="Aldolase class I"/>
    <property type="match status" value="1"/>
</dbReference>
<feature type="binding site" evidence="12">
    <location>
        <position position="229"/>
    </location>
    <ligand>
        <name>S-adenosyl-L-methionine</name>
        <dbReference type="ChEBI" id="CHEBI:59789"/>
    </ligand>
</feature>
<keyword evidence="3 12" id="KW-0949">S-adenosyl-L-methionine</keyword>
<dbReference type="InterPro" id="IPR013483">
    <property type="entry name" value="MoaA"/>
</dbReference>
<keyword evidence="4 12" id="KW-0479">Metal-binding</keyword>
<dbReference type="GO" id="GO:1904047">
    <property type="term" value="F:S-adenosyl-L-methionine binding"/>
    <property type="evidence" value="ECO:0007669"/>
    <property type="project" value="UniProtKB-UniRule"/>
</dbReference>
<evidence type="ECO:0000256" key="12">
    <source>
        <dbReference type="HAMAP-Rule" id="MF_01225"/>
    </source>
</evidence>
<evidence type="ECO:0000256" key="2">
    <source>
        <dbReference type="ARBA" id="ARBA00022485"/>
    </source>
</evidence>
<feature type="binding site" evidence="12">
    <location>
        <begin position="297"/>
        <end position="299"/>
    </location>
    <ligand>
        <name>GTP</name>
        <dbReference type="ChEBI" id="CHEBI:37565"/>
    </ligand>
</feature>
<dbReference type="Pfam" id="PF06463">
    <property type="entry name" value="Mob_synth_C"/>
    <property type="match status" value="1"/>
</dbReference>
<dbReference type="Proteomes" id="UP000001054">
    <property type="component" value="Chromosome"/>
</dbReference>
<feature type="binding site" evidence="12">
    <location>
        <position position="66"/>
    </location>
    <ligand>
        <name>[4Fe-4S] cluster</name>
        <dbReference type="ChEBI" id="CHEBI:49883"/>
        <label>1</label>
        <note>4Fe-4S-S-AdoMet</note>
    </ligand>
</feature>
<dbReference type="CDD" id="cd21117">
    <property type="entry name" value="Twitch_MoaA"/>
    <property type="match status" value="1"/>
</dbReference>
<dbReference type="InterPro" id="IPR013785">
    <property type="entry name" value="Aldolase_TIM"/>
</dbReference>
<evidence type="ECO:0000256" key="3">
    <source>
        <dbReference type="ARBA" id="ARBA00022691"/>
    </source>
</evidence>
<dbReference type="STRING" id="394.NGR_c17110"/>
<dbReference type="GO" id="GO:0006777">
    <property type="term" value="P:Mo-molybdopterin cofactor biosynthetic process"/>
    <property type="evidence" value="ECO:0007669"/>
    <property type="project" value="UniProtKB-UniRule"/>
</dbReference>
<dbReference type="PROSITE" id="PS51918">
    <property type="entry name" value="RADICAL_SAM"/>
    <property type="match status" value="1"/>
</dbReference>
<evidence type="ECO:0000313" key="14">
    <source>
        <dbReference type="EMBL" id="ACP25475.1"/>
    </source>
</evidence>
<dbReference type="SFLD" id="SFLDG01067">
    <property type="entry name" value="SPASM/twitch_domain_containing"/>
    <property type="match status" value="1"/>
</dbReference>
<dbReference type="SFLD" id="SFLDS00029">
    <property type="entry name" value="Radical_SAM"/>
    <property type="match status" value="1"/>
</dbReference>
<keyword evidence="9 12" id="KW-0501">Molybdenum cofactor biosynthesis</keyword>
<proteinExistence type="inferred from homology"/>
<dbReference type="KEGG" id="rhi:NGR_c17110"/>
<dbReference type="PROSITE" id="PS01305">
    <property type="entry name" value="MOAA_NIFB_PQQE"/>
    <property type="match status" value="1"/>
</dbReference>
<keyword evidence="8 12" id="KW-0342">GTP-binding</keyword>
<feature type="binding site" evidence="12">
    <location>
        <position position="101"/>
    </location>
    <ligand>
        <name>GTP</name>
        <dbReference type="ChEBI" id="CHEBI:37565"/>
    </ligand>
</feature>
<protein>
    <recommendedName>
        <fullName evidence="1 12">GTP 3',8-cyclase</fullName>
        <ecNumber evidence="1 12">4.1.99.22</ecNumber>
    </recommendedName>
    <alternativeName>
        <fullName evidence="12">Molybdenum cofactor biosynthesis protein A</fullName>
    </alternativeName>
</protein>
<dbReference type="GO" id="GO:0061798">
    <property type="term" value="F:GTP 3',8'-cyclase activity"/>
    <property type="evidence" value="ECO:0007669"/>
    <property type="project" value="UniProtKB-UniRule"/>
</dbReference>
<keyword evidence="10 12" id="KW-0456">Lyase</keyword>
<comment type="similarity">
    <text evidence="12">Belongs to the radical SAM superfamily. MoaA family.</text>
</comment>